<dbReference type="Pfam" id="PF00549">
    <property type="entry name" value="Ligase_CoA"/>
    <property type="match status" value="1"/>
</dbReference>
<evidence type="ECO:0000259" key="2">
    <source>
        <dbReference type="Pfam" id="PF02629"/>
    </source>
</evidence>
<dbReference type="PANTHER" id="PTHR11117:SF24">
    <property type="entry name" value="PROTEIN FDRA"/>
    <property type="match status" value="1"/>
</dbReference>
<proteinExistence type="predicted"/>
<dbReference type="Pfam" id="PF02629">
    <property type="entry name" value="CoA_binding"/>
    <property type="match status" value="1"/>
</dbReference>
<gene>
    <name evidence="3" type="ORF">JF922_09345</name>
</gene>
<organism evidence="3 4">
    <name type="scientific">Candidatus Nephthysia bennettiae</name>
    <dbReference type="NCBI Taxonomy" id="3127016"/>
    <lineage>
        <taxon>Bacteria</taxon>
        <taxon>Bacillati</taxon>
        <taxon>Candidatus Dormiibacterota</taxon>
        <taxon>Candidatus Dormibacteria</taxon>
        <taxon>Candidatus Dormibacterales</taxon>
        <taxon>Candidatus Dormibacteraceae</taxon>
        <taxon>Candidatus Nephthysia</taxon>
    </lineage>
</organism>
<accession>A0A934K9Q7</accession>
<dbReference type="SUPFAM" id="SSF52210">
    <property type="entry name" value="Succinyl-CoA synthetase domains"/>
    <property type="match status" value="1"/>
</dbReference>
<dbReference type="InterPro" id="IPR016102">
    <property type="entry name" value="Succinyl-CoA_synth-like"/>
</dbReference>
<dbReference type="AlphaFoldDB" id="A0A934K9Q7"/>
<dbReference type="Gene3D" id="3.40.50.261">
    <property type="entry name" value="Succinyl-CoA synthetase domains"/>
    <property type="match status" value="1"/>
</dbReference>
<feature type="domain" description="ATP-citrate synthase/succinyl-CoA ligase C-terminal" evidence="1">
    <location>
        <begin position="289"/>
        <end position="408"/>
    </location>
</feature>
<dbReference type="EMBL" id="JAEKNR010000101">
    <property type="protein sequence ID" value="MBJ7598275.1"/>
    <property type="molecule type" value="Genomic_DNA"/>
</dbReference>
<sequence>MHASRRMLDTPGVEAAMAAMASDLNLRMLRDSGLWEPALEGAGQDELILAARGTDPEAAIGAAEAALTERAAPASAGPEAASRTVRTAAGRLRGANLALISVPGQHAVWSCWDALAAGLNVLCFSDNVSLDDELRLKHEALRRGLLFMGPDCGTAILDGVGLGFSNVVPRGPVGIVGASGTGIQQLSCLLAHQGVGISQAIGVGGRDLSPEIGGLMTREAIRRLEEDPETEVIIVVSKPARARLQARKPLFEALLAPGIDLTEVALRVGGGSLPAEPEPLGWEGPVHGIFSGGTLRDEAALIWGPDPRFSAIDYGADEFTRGRPHPMIDNSLRLDAIRRAEGLVYLDVVLGRGAHPDPAAELAPALEGRPALVALIGVEADPQRLSRQRAAFEAAGARVYLSNSRAARSLVGGGRP</sequence>
<comment type="caution">
    <text evidence="3">The sequence shown here is derived from an EMBL/GenBank/DDBJ whole genome shotgun (WGS) entry which is preliminary data.</text>
</comment>
<evidence type="ECO:0000313" key="4">
    <source>
        <dbReference type="Proteomes" id="UP000612893"/>
    </source>
</evidence>
<dbReference type="Proteomes" id="UP000612893">
    <property type="component" value="Unassembled WGS sequence"/>
</dbReference>
<dbReference type="Gene3D" id="3.40.50.720">
    <property type="entry name" value="NAD(P)-binding Rossmann-like Domain"/>
    <property type="match status" value="1"/>
</dbReference>
<keyword evidence="4" id="KW-1185">Reference proteome</keyword>
<protein>
    <submittedName>
        <fullName evidence="3">FdrA family protein</fullName>
    </submittedName>
</protein>
<evidence type="ECO:0000313" key="3">
    <source>
        <dbReference type="EMBL" id="MBJ7598275.1"/>
    </source>
</evidence>
<reference evidence="3" key="1">
    <citation type="submission" date="2020-10" db="EMBL/GenBank/DDBJ databases">
        <title>Ca. Dormibacterota MAGs.</title>
        <authorList>
            <person name="Montgomery K."/>
        </authorList>
    </citation>
    <scope>NUCLEOTIDE SEQUENCE [LARGE SCALE GENOMIC DNA]</scope>
    <source>
        <strain evidence="3">SC8812_S17_10</strain>
    </source>
</reference>
<name>A0A934K9Q7_9BACT</name>
<dbReference type="InterPro" id="IPR003781">
    <property type="entry name" value="CoA-bd"/>
</dbReference>
<dbReference type="InterPro" id="IPR005811">
    <property type="entry name" value="SUCC_ACL_C"/>
</dbReference>
<evidence type="ECO:0000259" key="1">
    <source>
        <dbReference type="Pfam" id="PF00549"/>
    </source>
</evidence>
<feature type="domain" description="CoA-binding" evidence="2">
    <location>
        <begin position="172"/>
        <end position="241"/>
    </location>
</feature>
<dbReference type="PANTHER" id="PTHR11117">
    <property type="entry name" value="SUCCINYL-COA LIGASE SUBUNIT ALPHA"/>
    <property type="match status" value="1"/>
</dbReference>